<dbReference type="Gene3D" id="2.115.10.20">
    <property type="entry name" value="Glycosyl hydrolase domain, family 43"/>
    <property type="match status" value="1"/>
</dbReference>
<keyword evidence="2" id="KW-0858">Xylan degradation</keyword>
<comment type="similarity">
    <text evidence="1 6">Belongs to the glycosyl hydrolase 43 family.</text>
</comment>
<evidence type="ECO:0000256" key="6">
    <source>
        <dbReference type="RuleBase" id="RU361187"/>
    </source>
</evidence>
<organism evidence="7 8">
    <name type="scientific">Croceibacterium selenioxidans</name>
    <dbReference type="NCBI Taxonomy" id="2838833"/>
    <lineage>
        <taxon>Bacteria</taxon>
        <taxon>Pseudomonadati</taxon>
        <taxon>Pseudomonadota</taxon>
        <taxon>Alphaproteobacteria</taxon>
        <taxon>Sphingomonadales</taxon>
        <taxon>Erythrobacteraceae</taxon>
        <taxon>Croceibacterium</taxon>
    </lineage>
</organism>
<evidence type="ECO:0000256" key="1">
    <source>
        <dbReference type="ARBA" id="ARBA00009865"/>
    </source>
</evidence>
<evidence type="ECO:0000256" key="3">
    <source>
        <dbReference type="ARBA" id="ARBA00022801"/>
    </source>
</evidence>
<evidence type="ECO:0000313" key="7">
    <source>
        <dbReference type="EMBL" id="MBT2134701.1"/>
    </source>
</evidence>
<dbReference type="InterPro" id="IPR006710">
    <property type="entry name" value="Glyco_hydro_43"/>
</dbReference>
<dbReference type="GO" id="GO:0016787">
    <property type="term" value="F:hydrolase activity"/>
    <property type="evidence" value="ECO:0007669"/>
    <property type="project" value="UniProtKB-KW"/>
</dbReference>
<dbReference type="RefSeq" id="WP_214536328.1">
    <property type="nucleotide sequence ID" value="NZ_JAHFVK010000002.1"/>
</dbReference>
<keyword evidence="5 6" id="KW-0326">Glycosidase</keyword>
<accession>A0ABS5W5C8</accession>
<dbReference type="InterPro" id="IPR052176">
    <property type="entry name" value="Glycosyl_Hydrlase_43_Enz"/>
</dbReference>
<dbReference type="EMBL" id="JAHFVK010000002">
    <property type="protein sequence ID" value="MBT2134701.1"/>
    <property type="molecule type" value="Genomic_DNA"/>
</dbReference>
<keyword evidence="3 6" id="KW-0378">Hydrolase</keyword>
<dbReference type="CDD" id="cd18618">
    <property type="entry name" value="GH43_Xsa43E-like"/>
    <property type="match status" value="1"/>
</dbReference>
<evidence type="ECO:0000256" key="4">
    <source>
        <dbReference type="ARBA" id="ARBA00023277"/>
    </source>
</evidence>
<evidence type="ECO:0000256" key="2">
    <source>
        <dbReference type="ARBA" id="ARBA00022651"/>
    </source>
</evidence>
<dbReference type="InterPro" id="IPR023296">
    <property type="entry name" value="Glyco_hydro_beta-prop_sf"/>
</dbReference>
<keyword evidence="2" id="KW-0624">Polysaccharide degradation</keyword>
<evidence type="ECO:0000313" key="8">
    <source>
        <dbReference type="Proteomes" id="UP000811255"/>
    </source>
</evidence>
<evidence type="ECO:0000256" key="5">
    <source>
        <dbReference type="ARBA" id="ARBA00023295"/>
    </source>
</evidence>
<dbReference type="Pfam" id="PF04616">
    <property type="entry name" value="Glyco_hydro_43"/>
    <property type="match status" value="1"/>
</dbReference>
<dbReference type="SUPFAM" id="SSF75005">
    <property type="entry name" value="Arabinanase/levansucrase/invertase"/>
    <property type="match status" value="1"/>
</dbReference>
<protein>
    <submittedName>
        <fullName evidence="7">Glycoside hydrolase family 43 protein</fullName>
    </submittedName>
</protein>
<reference evidence="7 8" key="1">
    <citation type="submission" date="2021-05" db="EMBL/GenBank/DDBJ databases">
        <title>Croceibacterium sp. LX-88 genome sequence.</title>
        <authorList>
            <person name="Luo X."/>
        </authorList>
    </citation>
    <scope>NUCLEOTIDE SEQUENCE [LARGE SCALE GENOMIC DNA]</scope>
    <source>
        <strain evidence="7 8">LX-88</strain>
    </source>
</reference>
<proteinExistence type="inferred from homology"/>
<dbReference type="PANTHER" id="PTHR43772:SF2">
    <property type="entry name" value="PUTATIVE (AFU_ORTHOLOGUE AFUA_2G04480)-RELATED"/>
    <property type="match status" value="1"/>
</dbReference>
<sequence>MPGDQRQKWPAKWIVQCGLAAVLAFSPLCIRAEPAGEPRLPGSNPIITDAFTADPSPLVVGDTVYLYTSHDIARGDVLYAMNDWLVYSSKDMKVWQAHGPVMRETDFSWATATNSAWAAQAIEKDGKFYFYAPVKHKEPDRGFAIGVGVSNSPTGPFVDARGSALITNSMTKAGRDYDQDIDPTVFIDDDGTPWLMWGHFTCFLAKLQPNMTELDGEIMTIQLPDFTEGPWLFKRDGHYYLAYASIDEVKQGNERIAYAMAPSVTGPWTYKGLITGETRNSYTIHPGIIAYKGQWYFFYHDALLTIGDLKGADGRRAVAVEYLHFDDDGAIRPIKQTDAGVSLAIP</sequence>
<keyword evidence="4" id="KW-0119">Carbohydrate metabolism</keyword>
<name>A0ABS5W5C8_9SPHN</name>
<comment type="caution">
    <text evidence="7">The sequence shown here is derived from an EMBL/GenBank/DDBJ whole genome shotgun (WGS) entry which is preliminary data.</text>
</comment>
<keyword evidence="8" id="KW-1185">Reference proteome</keyword>
<dbReference type="Proteomes" id="UP000811255">
    <property type="component" value="Unassembled WGS sequence"/>
</dbReference>
<dbReference type="PANTHER" id="PTHR43772">
    <property type="entry name" value="ENDO-1,4-BETA-XYLANASE"/>
    <property type="match status" value="1"/>
</dbReference>
<gene>
    <name evidence="7" type="ORF">KK137_10180</name>
</gene>